<dbReference type="InterPro" id="IPR050983">
    <property type="entry name" value="GST_Omega/HSP26"/>
</dbReference>
<dbReference type="GO" id="GO:0005737">
    <property type="term" value="C:cytoplasm"/>
    <property type="evidence" value="ECO:0007669"/>
    <property type="project" value="TreeGrafter"/>
</dbReference>
<dbReference type="SFLD" id="SFLDS00019">
    <property type="entry name" value="Glutathione_Transferase_(cytos"/>
    <property type="match status" value="1"/>
</dbReference>
<dbReference type="CDD" id="cd00570">
    <property type="entry name" value="GST_N_family"/>
    <property type="match status" value="1"/>
</dbReference>
<dbReference type="GeneID" id="19210734"/>
<keyword evidence="3" id="KW-1185">Reference proteome</keyword>
<name>A0A5M3MGC4_CONPW</name>
<dbReference type="SFLD" id="SFLDG00358">
    <property type="entry name" value="Main_(cytGST)"/>
    <property type="match status" value="1"/>
</dbReference>
<dbReference type="OrthoDB" id="202840at2759"/>
<dbReference type="AlphaFoldDB" id="A0A5M3MGC4"/>
<dbReference type="PANTHER" id="PTHR43968">
    <property type="match status" value="1"/>
</dbReference>
<dbReference type="InterPro" id="IPR040079">
    <property type="entry name" value="Glutathione_S-Trfase"/>
</dbReference>
<comment type="caution">
    <text evidence="2">The sequence shown here is derived from an EMBL/GenBank/DDBJ whole genome shotgun (WGS) entry which is preliminary data.</text>
</comment>
<reference evidence="3" key="1">
    <citation type="journal article" date="2012" name="Science">
        <title>The Paleozoic origin of enzymatic lignin decomposition reconstructed from 31 fungal genomes.</title>
        <authorList>
            <person name="Floudas D."/>
            <person name="Binder M."/>
            <person name="Riley R."/>
            <person name="Barry K."/>
            <person name="Blanchette R.A."/>
            <person name="Henrissat B."/>
            <person name="Martinez A.T."/>
            <person name="Otillar R."/>
            <person name="Spatafora J.W."/>
            <person name="Yadav J.S."/>
            <person name="Aerts A."/>
            <person name="Benoit I."/>
            <person name="Boyd A."/>
            <person name="Carlson A."/>
            <person name="Copeland A."/>
            <person name="Coutinho P.M."/>
            <person name="de Vries R.P."/>
            <person name="Ferreira P."/>
            <person name="Findley K."/>
            <person name="Foster B."/>
            <person name="Gaskell J."/>
            <person name="Glotzer D."/>
            <person name="Gorecki P."/>
            <person name="Heitman J."/>
            <person name="Hesse C."/>
            <person name="Hori C."/>
            <person name="Igarashi K."/>
            <person name="Jurgens J.A."/>
            <person name="Kallen N."/>
            <person name="Kersten P."/>
            <person name="Kohler A."/>
            <person name="Kuees U."/>
            <person name="Kumar T.K.A."/>
            <person name="Kuo A."/>
            <person name="LaButti K."/>
            <person name="Larrondo L.F."/>
            <person name="Lindquist E."/>
            <person name="Ling A."/>
            <person name="Lombard V."/>
            <person name="Lucas S."/>
            <person name="Lundell T."/>
            <person name="Martin R."/>
            <person name="McLaughlin D.J."/>
            <person name="Morgenstern I."/>
            <person name="Morin E."/>
            <person name="Murat C."/>
            <person name="Nagy L.G."/>
            <person name="Nolan M."/>
            <person name="Ohm R.A."/>
            <person name="Patyshakuliyeva A."/>
            <person name="Rokas A."/>
            <person name="Ruiz-Duenas F.J."/>
            <person name="Sabat G."/>
            <person name="Salamov A."/>
            <person name="Samejima M."/>
            <person name="Schmutz J."/>
            <person name="Slot J.C."/>
            <person name="St John F."/>
            <person name="Stenlid J."/>
            <person name="Sun H."/>
            <person name="Sun S."/>
            <person name="Syed K."/>
            <person name="Tsang A."/>
            <person name="Wiebenga A."/>
            <person name="Young D."/>
            <person name="Pisabarro A."/>
            <person name="Eastwood D.C."/>
            <person name="Martin F."/>
            <person name="Cullen D."/>
            <person name="Grigoriev I.V."/>
            <person name="Hibbett D.S."/>
        </authorList>
    </citation>
    <scope>NUCLEOTIDE SEQUENCE [LARGE SCALE GENOMIC DNA]</scope>
    <source>
        <strain evidence="3">RWD-64-598 SS2</strain>
    </source>
</reference>
<accession>A0A5M3MGC4</accession>
<dbReference type="EMBL" id="JH711583">
    <property type="protein sequence ID" value="EIW77980.1"/>
    <property type="molecule type" value="Genomic_DNA"/>
</dbReference>
<dbReference type="KEGG" id="cput:CONPUDRAFT_84229"/>
<dbReference type="PANTHER" id="PTHR43968:SF6">
    <property type="entry name" value="GLUTATHIONE S-TRANSFERASE OMEGA"/>
    <property type="match status" value="1"/>
</dbReference>
<evidence type="ECO:0000259" key="1">
    <source>
        <dbReference type="PROSITE" id="PS50404"/>
    </source>
</evidence>
<dbReference type="SUPFAM" id="SSF52833">
    <property type="entry name" value="Thioredoxin-like"/>
    <property type="match status" value="1"/>
</dbReference>
<dbReference type="Gene3D" id="3.40.30.10">
    <property type="entry name" value="Glutaredoxin"/>
    <property type="match status" value="1"/>
</dbReference>
<dbReference type="RefSeq" id="XP_007772264.1">
    <property type="nucleotide sequence ID" value="XM_007774074.1"/>
</dbReference>
<proteinExistence type="predicted"/>
<dbReference type="InterPro" id="IPR036282">
    <property type="entry name" value="Glutathione-S-Trfase_C_sf"/>
</dbReference>
<dbReference type="OMA" id="YHEIDLA"/>
<gene>
    <name evidence="2" type="ORF">CONPUDRAFT_84229</name>
</gene>
<dbReference type="InterPro" id="IPR004045">
    <property type="entry name" value="Glutathione_S-Trfase_N"/>
</dbReference>
<dbReference type="InterPro" id="IPR036249">
    <property type="entry name" value="Thioredoxin-like_sf"/>
</dbReference>
<protein>
    <recommendedName>
        <fullName evidence="1">GST N-terminal domain-containing protein</fullName>
    </recommendedName>
</protein>
<dbReference type="Gene3D" id="1.20.1050.10">
    <property type="match status" value="1"/>
</dbReference>
<dbReference type="SUPFAM" id="SSF47616">
    <property type="entry name" value="GST C-terminal domain-like"/>
    <property type="match status" value="1"/>
</dbReference>
<dbReference type="Pfam" id="PF13417">
    <property type="entry name" value="GST_N_3"/>
    <property type="match status" value="1"/>
</dbReference>
<sequence>MSERLVIYDNKGSPYCQRVMMALYETKAKYEYHEIDLASIPAWYKEKVNTIGKVPGATYGGPPAPTDDPSPESTKLAESLALIDFIGELYPNSGLVPKDIVERVKARRFINSVGTLFAPSIFVWYARGAPWREIVNTALAVQTLLPEKGDWAIGEQFTNADIAIAPFATRLRVLYNTGIGNFPPQEAAQLKAVMEAPHLARFNAYVDRIEQRESFKATYDAEYNLAIFKSRAAHIKRRT</sequence>
<evidence type="ECO:0000313" key="3">
    <source>
        <dbReference type="Proteomes" id="UP000053558"/>
    </source>
</evidence>
<dbReference type="PROSITE" id="PS50404">
    <property type="entry name" value="GST_NTER"/>
    <property type="match status" value="1"/>
</dbReference>
<dbReference type="Proteomes" id="UP000053558">
    <property type="component" value="Unassembled WGS sequence"/>
</dbReference>
<organism evidence="2 3">
    <name type="scientific">Coniophora puteana (strain RWD-64-598)</name>
    <name type="common">Brown rot fungus</name>
    <dbReference type="NCBI Taxonomy" id="741705"/>
    <lineage>
        <taxon>Eukaryota</taxon>
        <taxon>Fungi</taxon>
        <taxon>Dikarya</taxon>
        <taxon>Basidiomycota</taxon>
        <taxon>Agaricomycotina</taxon>
        <taxon>Agaricomycetes</taxon>
        <taxon>Agaricomycetidae</taxon>
        <taxon>Boletales</taxon>
        <taxon>Coniophorineae</taxon>
        <taxon>Coniophoraceae</taxon>
        <taxon>Coniophora</taxon>
    </lineage>
</organism>
<feature type="domain" description="GST N-terminal" evidence="1">
    <location>
        <begin position="3"/>
        <end position="94"/>
    </location>
</feature>
<evidence type="ECO:0000313" key="2">
    <source>
        <dbReference type="EMBL" id="EIW77980.1"/>
    </source>
</evidence>